<evidence type="ECO:0000313" key="2">
    <source>
        <dbReference type="Proteomes" id="UP000245207"/>
    </source>
</evidence>
<dbReference type="InterPro" id="IPR023214">
    <property type="entry name" value="HAD_sf"/>
</dbReference>
<protein>
    <submittedName>
        <fullName evidence="1">HAD superfamily, subfamily IIIB acid phosphatase</fullName>
    </submittedName>
</protein>
<proteinExistence type="predicted"/>
<evidence type="ECO:0000313" key="1">
    <source>
        <dbReference type="EMBL" id="PWA99195.1"/>
    </source>
</evidence>
<dbReference type="AlphaFoldDB" id="A0A2U1QMG7"/>
<keyword evidence="2" id="KW-1185">Reference proteome</keyword>
<dbReference type="EMBL" id="PKPP01000030">
    <property type="protein sequence ID" value="PWA99195.1"/>
    <property type="molecule type" value="Genomic_DNA"/>
</dbReference>
<name>A0A2U1QMG7_ARTAN</name>
<dbReference type="Proteomes" id="UP000245207">
    <property type="component" value="Unassembled WGS sequence"/>
</dbReference>
<dbReference type="InterPro" id="IPR005519">
    <property type="entry name" value="Acid_phosphat_B-like"/>
</dbReference>
<comment type="caution">
    <text evidence="1">The sequence shown here is derived from an EMBL/GenBank/DDBJ whole genome shotgun (WGS) entry which is preliminary data.</text>
</comment>
<reference evidence="1 2" key="1">
    <citation type="journal article" date="2018" name="Mol. Plant">
        <title>The genome of Artemisia annua provides insight into the evolution of Asteraceae family and artemisinin biosynthesis.</title>
        <authorList>
            <person name="Shen Q."/>
            <person name="Zhang L."/>
            <person name="Liao Z."/>
            <person name="Wang S."/>
            <person name="Yan T."/>
            <person name="Shi P."/>
            <person name="Liu M."/>
            <person name="Fu X."/>
            <person name="Pan Q."/>
            <person name="Wang Y."/>
            <person name="Lv Z."/>
            <person name="Lu X."/>
            <person name="Zhang F."/>
            <person name="Jiang W."/>
            <person name="Ma Y."/>
            <person name="Chen M."/>
            <person name="Hao X."/>
            <person name="Li L."/>
            <person name="Tang Y."/>
            <person name="Lv G."/>
            <person name="Zhou Y."/>
            <person name="Sun X."/>
            <person name="Brodelius P.E."/>
            <person name="Rose J.K.C."/>
            <person name="Tang K."/>
        </authorList>
    </citation>
    <scope>NUCLEOTIDE SEQUENCE [LARGE SCALE GENOMIC DNA]</scope>
    <source>
        <strain evidence="2">cv. Huhao1</strain>
        <tissue evidence="1">Leaf</tissue>
    </source>
</reference>
<dbReference type="Pfam" id="PF03767">
    <property type="entry name" value="Acid_phosphat_B"/>
    <property type="match status" value="1"/>
</dbReference>
<gene>
    <name evidence="1" type="ORF">CTI12_AA011100</name>
</gene>
<dbReference type="Gene3D" id="3.40.50.1000">
    <property type="entry name" value="HAD superfamily/HAD-like"/>
    <property type="match status" value="1"/>
</dbReference>
<sequence length="52" mass="6122">MDEKEHLRDATIDNLVDAGYYGWKSLYLRSDDNDLKMAQEYKTGVRRELIAN</sequence>
<organism evidence="1 2">
    <name type="scientific">Artemisia annua</name>
    <name type="common">Sweet wormwood</name>
    <dbReference type="NCBI Taxonomy" id="35608"/>
    <lineage>
        <taxon>Eukaryota</taxon>
        <taxon>Viridiplantae</taxon>
        <taxon>Streptophyta</taxon>
        <taxon>Embryophyta</taxon>
        <taxon>Tracheophyta</taxon>
        <taxon>Spermatophyta</taxon>
        <taxon>Magnoliopsida</taxon>
        <taxon>eudicotyledons</taxon>
        <taxon>Gunneridae</taxon>
        <taxon>Pentapetalae</taxon>
        <taxon>asterids</taxon>
        <taxon>campanulids</taxon>
        <taxon>Asterales</taxon>
        <taxon>Asteraceae</taxon>
        <taxon>Asteroideae</taxon>
        <taxon>Anthemideae</taxon>
        <taxon>Artemisiinae</taxon>
        <taxon>Artemisia</taxon>
    </lineage>
</organism>
<accession>A0A2U1QMG7</accession>
<dbReference type="OrthoDB" id="59415at2759"/>